<reference evidence="2 3" key="1">
    <citation type="journal article" date="2019" name="Antimicrob. Agents Chemother.">
        <title>Applying Rapid Whole Genome Sequencing to Predict Phenotypic Antimicrobial Susceptibility Testing Results Among Carbapenem-Resistant Klebsiella pneumoniae Clinical Isolates.</title>
        <authorList>
            <person name="Tamma P.D."/>
            <person name="Fan Y."/>
            <person name="Bergman Y."/>
            <person name="Pertea G."/>
            <person name="Kazmi A."/>
            <person name="Lewis S."/>
            <person name="Carroll K.C."/>
            <person name="Schatz M.C."/>
            <person name="Timp W."/>
            <person name="Simner P.J."/>
        </authorList>
    </citation>
    <scope>NUCLEOTIDE SEQUENCE [LARGE SCALE GENOMIC DNA]</scope>
    <source>
        <strain evidence="2 3">KLPN_33</strain>
    </source>
</reference>
<dbReference type="GO" id="GO:0004519">
    <property type="term" value="F:endonuclease activity"/>
    <property type="evidence" value="ECO:0007669"/>
    <property type="project" value="UniProtKB-KW"/>
</dbReference>
<keyword evidence="2" id="KW-0378">Hydrolase</keyword>
<name>A0A3P2EL52_KLEPN</name>
<evidence type="ECO:0000259" key="1">
    <source>
        <dbReference type="Pfam" id="PF01420"/>
    </source>
</evidence>
<accession>A0A3P2EL52</accession>
<dbReference type="InterPro" id="IPR000055">
    <property type="entry name" value="Restrct_endonuc_typeI_TRD"/>
</dbReference>
<sequence length="68" mass="7837">MQKTNGGPLLPIPSKSEQVRIVTILDKFDTLTSSITEGLPREIELRQKQYEYYRDLLFSFPKPDAVSH</sequence>
<keyword evidence="2" id="KW-0540">Nuclease</keyword>
<organism evidence="2 3">
    <name type="scientific">Klebsiella pneumoniae</name>
    <dbReference type="NCBI Taxonomy" id="573"/>
    <lineage>
        <taxon>Bacteria</taxon>
        <taxon>Pseudomonadati</taxon>
        <taxon>Pseudomonadota</taxon>
        <taxon>Gammaproteobacteria</taxon>
        <taxon>Enterobacterales</taxon>
        <taxon>Enterobacteriaceae</taxon>
        <taxon>Klebsiella/Raoultella group</taxon>
        <taxon>Klebsiella</taxon>
        <taxon>Klebsiella pneumoniae complex</taxon>
    </lineage>
</organism>
<dbReference type="AlphaFoldDB" id="A0A3P2EL52"/>
<evidence type="ECO:0000313" key="3">
    <source>
        <dbReference type="Proteomes" id="UP000272440"/>
    </source>
</evidence>
<dbReference type="GO" id="GO:0003677">
    <property type="term" value="F:DNA binding"/>
    <property type="evidence" value="ECO:0007669"/>
    <property type="project" value="InterPro"/>
</dbReference>
<evidence type="ECO:0000313" key="2">
    <source>
        <dbReference type="EMBL" id="RRE44433.1"/>
    </source>
</evidence>
<proteinExistence type="predicted"/>
<gene>
    <name evidence="2" type="ORF">EAO28_00230</name>
</gene>
<keyword evidence="2" id="KW-0255">Endonuclease</keyword>
<comment type="caution">
    <text evidence="2">The sequence shown here is derived from an EMBL/GenBank/DDBJ whole genome shotgun (WGS) entry which is preliminary data.</text>
</comment>
<dbReference type="EMBL" id="RCZY01000001">
    <property type="protein sequence ID" value="RRE44433.1"/>
    <property type="molecule type" value="Genomic_DNA"/>
</dbReference>
<feature type="domain" description="Type I restriction modification DNA specificity" evidence="1">
    <location>
        <begin position="10"/>
        <end position="44"/>
    </location>
</feature>
<dbReference type="SUPFAM" id="SSF116734">
    <property type="entry name" value="DNA methylase specificity domain"/>
    <property type="match status" value="1"/>
</dbReference>
<dbReference type="Pfam" id="PF01420">
    <property type="entry name" value="Methylase_S"/>
    <property type="match status" value="1"/>
</dbReference>
<protein>
    <submittedName>
        <fullName evidence="2">Restriction endonuclease subunit S</fullName>
    </submittedName>
</protein>
<dbReference type="Proteomes" id="UP000272440">
    <property type="component" value="Unassembled WGS sequence"/>
</dbReference>